<dbReference type="GO" id="GO:0005524">
    <property type="term" value="F:ATP binding"/>
    <property type="evidence" value="ECO:0007669"/>
    <property type="project" value="InterPro"/>
</dbReference>
<gene>
    <name evidence="2" type="ORF">UFOVP468_9</name>
</gene>
<feature type="domain" description="Chromosomal replication initiator DnaA C-terminal" evidence="1">
    <location>
        <begin position="4"/>
        <end position="72"/>
    </location>
</feature>
<dbReference type="CDD" id="cd06571">
    <property type="entry name" value="Bac_DnaA_C"/>
    <property type="match status" value="1"/>
</dbReference>
<dbReference type="GO" id="GO:0043565">
    <property type="term" value="F:sequence-specific DNA binding"/>
    <property type="evidence" value="ECO:0007669"/>
    <property type="project" value="InterPro"/>
</dbReference>
<proteinExistence type="predicted"/>
<name>A0A6J5ME24_9CAUD</name>
<protein>
    <submittedName>
        <fullName evidence="2">Chromosomal replication initiator, DnaA C-terminal</fullName>
    </submittedName>
</protein>
<dbReference type="SMART" id="SM00760">
    <property type="entry name" value="Bac_DnaA_C"/>
    <property type="match status" value="1"/>
</dbReference>
<evidence type="ECO:0000259" key="1">
    <source>
        <dbReference type="SMART" id="SM00760"/>
    </source>
</evidence>
<dbReference type="SUPFAM" id="SSF48295">
    <property type="entry name" value="TrpR-like"/>
    <property type="match status" value="1"/>
</dbReference>
<dbReference type="GO" id="GO:0006270">
    <property type="term" value="P:DNA replication initiation"/>
    <property type="evidence" value="ECO:0007669"/>
    <property type="project" value="InterPro"/>
</dbReference>
<reference evidence="2" key="1">
    <citation type="submission" date="2020-04" db="EMBL/GenBank/DDBJ databases">
        <authorList>
            <person name="Chiriac C."/>
            <person name="Salcher M."/>
            <person name="Ghai R."/>
            <person name="Kavagutti S V."/>
        </authorList>
    </citation>
    <scope>NUCLEOTIDE SEQUENCE</scope>
</reference>
<dbReference type="EMBL" id="LR796432">
    <property type="protein sequence ID" value="CAB4144097.1"/>
    <property type="molecule type" value="Genomic_DNA"/>
</dbReference>
<dbReference type="GO" id="GO:0006275">
    <property type="term" value="P:regulation of DNA replication"/>
    <property type="evidence" value="ECO:0007669"/>
    <property type="project" value="InterPro"/>
</dbReference>
<dbReference type="Pfam" id="PF08299">
    <property type="entry name" value="Bac_DnaA_C"/>
    <property type="match status" value="1"/>
</dbReference>
<sequence>MEHTITRLVREAARLADVPYEMVISSCKKRAYVRARWAVMLVAYDLKYSSVDVGQRIGGFDHSTVLNALRRGKELLDKGDKEFAELVRGLALMVSQEEGKRSGN</sequence>
<evidence type="ECO:0000313" key="2">
    <source>
        <dbReference type="EMBL" id="CAB4144097.1"/>
    </source>
</evidence>
<dbReference type="Gene3D" id="1.10.1750.10">
    <property type="match status" value="1"/>
</dbReference>
<dbReference type="InterPro" id="IPR013159">
    <property type="entry name" value="DnaA_C"/>
</dbReference>
<organism evidence="2">
    <name type="scientific">uncultured Caudovirales phage</name>
    <dbReference type="NCBI Taxonomy" id="2100421"/>
    <lineage>
        <taxon>Viruses</taxon>
        <taxon>Duplodnaviria</taxon>
        <taxon>Heunggongvirae</taxon>
        <taxon>Uroviricota</taxon>
        <taxon>Caudoviricetes</taxon>
        <taxon>Peduoviridae</taxon>
        <taxon>Maltschvirus</taxon>
        <taxon>Maltschvirus maltsch</taxon>
    </lineage>
</organism>
<accession>A0A6J5ME24</accession>
<dbReference type="InterPro" id="IPR010921">
    <property type="entry name" value="Trp_repressor/repl_initiator"/>
</dbReference>